<gene>
    <name evidence="1" type="ORF">DYU05_04965</name>
</gene>
<keyword evidence="2" id="KW-1185">Reference proteome</keyword>
<reference evidence="1 2" key="1">
    <citation type="submission" date="2018-08" db="EMBL/GenBank/DDBJ databases">
        <title>Mucilaginibacter terrae sp. nov., isolated from manganese diggings.</title>
        <authorList>
            <person name="Huang Y."/>
            <person name="Zhou Z."/>
        </authorList>
    </citation>
    <scope>NUCLEOTIDE SEQUENCE [LARGE SCALE GENOMIC DNA]</scope>
    <source>
        <strain evidence="1 2">ZH6</strain>
    </source>
</reference>
<protein>
    <submittedName>
        <fullName evidence="1">Uncharacterized protein</fullName>
    </submittedName>
</protein>
<comment type="caution">
    <text evidence="1">The sequence shown here is derived from an EMBL/GenBank/DDBJ whole genome shotgun (WGS) entry which is preliminary data.</text>
</comment>
<name>A0A3E2NVS5_9SPHI</name>
<organism evidence="1 2">
    <name type="scientific">Mucilaginibacter terrenus</name>
    <dbReference type="NCBI Taxonomy" id="2482727"/>
    <lineage>
        <taxon>Bacteria</taxon>
        <taxon>Pseudomonadati</taxon>
        <taxon>Bacteroidota</taxon>
        <taxon>Sphingobacteriia</taxon>
        <taxon>Sphingobacteriales</taxon>
        <taxon>Sphingobacteriaceae</taxon>
        <taxon>Mucilaginibacter</taxon>
    </lineage>
</organism>
<evidence type="ECO:0000313" key="2">
    <source>
        <dbReference type="Proteomes" id="UP000260823"/>
    </source>
</evidence>
<evidence type="ECO:0000313" key="1">
    <source>
        <dbReference type="EMBL" id="RFZ84960.1"/>
    </source>
</evidence>
<proteinExistence type="predicted"/>
<sequence>MKAFSLFDANKKSPCVNTGAEYFISYPYLAGGGVVSLATVVNDAGGGVVSFFNRKADGGGVVSFLVLSNWPDTDFFTAWSFWQEYTPIAITAAKIKGNIFFMIAGV</sequence>
<dbReference type="Proteomes" id="UP000260823">
    <property type="component" value="Unassembled WGS sequence"/>
</dbReference>
<dbReference type="RefSeq" id="WP_117381862.1">
    <property type="nucleotide sequence ID" value="NZ_QWDE01000001.1"/>
</dbReference>
<dbReference type="AlphaFoldDB" id="A0A3E2NVS5"/>
<dbReference type="EMBL" id="QWDE01000001">
    <property type="protein sequence ID" value="RFZ84960.1"/>
    <property type="molecule type" value="Genomic_DNA"/>
</dbReference>
<accession>A0A3E2NVS5</accession>